<dbReference type="CDD" id="cd00086">
    <property type="entry name" value="homeodomain"/>
    <property type="match status" value="1"/>
</dbReference>
<feature type="compositionally biased region" description="Polar residues" evidence="11">
    <location>
        <begin position="463"/>
        <end position="495"/>
    </location>
</feature>
<dbReference type="SMART" id="SM01109">
    <property type="entry name" value="CUT"/>
    <property type="match status" value="1"/>
</dbReference>
<evidence type="ECO:0000256" key="11">
    <source>
        <dbReference type="SAM" id="MobiDB-lite"/>
    </source>
</evidence>
<comment type="subcellular location">
    <subcellularLocation>
        <location evidence="1 8 9">Nucleus</location>
    </subcellularLocation>
</comment>
<dbReference type="InterPro" id="IPR051649">
    <property type="entry name" value="CUT_Homeobox"/>
</dbReference>
<dbReference type="InterPro" id="IPR003350">
    <property type="entry name" value="CUT_dom"/>
</dbReference>
<organism evidence="14 15">
    <name type="scientific">Aphis gossypii</name>
    <name type="common">Cotton aphid</name>
    <dbReference type="NCBI Taxonomy" id="80765"/>
    <lineage>
        <taxon>Eukaryota</taxon>
        <taxon>Metazoa</taxon>
        <taxon>Ecdysozoa</taxon>
        <taxon>Arthropoda</taxon>
        <taxon>Hexapoda</taxon>
        <taxon>Insecta</taxon>
        <taxon>Pterygota</taxon>
        <taxon>Neoptera</taxon>
        <taxon>Paraneoptera</taxon>
        <taxon>Hemiptera</taxon>
        <taxon>Sternorrhyncha</taxon>
        <taxon>Aphidomorpha</taxon>
        <taxon>Aphidoidea</taxon>
        <taxon>Aphididae</taxon>
        <taxon>Aphidini</taxon>
        <taxon>Aphis</taxon>
        <taxon>Aphis</taxon>
    </lineage>
</organism>
<evidence type="ECO:0000256" key="6">
    <source>
        <dbReference type="ARBA" id="ARBA00023163"/>
    </source>
</evidence>
<dbReference type="Proteomes" id="UP001154329">
    <property type="component" value="Chromosome 3"/>
</dbReference>
<comment type="similarity">
    <text evidence="2 10">Belongs to the CUT homeobox family.</text>
</comment>
<feature type="region of interest" description="Disordered" evidence="11">
    <location>
        <begin position="386"/>
        <end position="504"/>
    </location>
</feature>
<dbReference type="GO" id="GO:0005634">
    <property type="term" value="C:nucleus"/>
    <property type="evidence" value="ECO:0007669"/>
    <property type="project" value="UniProtKB-SubCell"/>
</dbReference>
<dbReference type="Gene3D" id="1.10.10.60">
    <property type="entry name" value="Homeodomain-like"/>
    <property type="match status" value="1"/>
</dbReference>
<keyword evidence="6 10" id="KW-0804">Transcription</keyword>
<dbReference type="Gene3D" id="1.10.260.40">
    <property type="entry name" value="lambda repressor-like DNA-binding domains"/>
    <property type="match status" value="1"/>
</dbReference>
<dbReference type="GO" id="GO:0000981">
    <property type="term" value="F:DNA-binding transcription factor activity, RNA polymerase II-specific"/>
    <property type="evidence" value="ECO:0007669"/>
    <property type="project" value="TreeGrafter"/>
</dbReference>
<evidence type="ECO:0000256" key="2">
    <source>
        <dbReference type="ARBA" id="ARBA00008190"/>
    </source>
</evidence>
<feature type="region of interest" description="Disordered" evidence="11">
    <location>
        <begin position="24"/>
        <end position="46"/>
    </location>
</feature>
<feature type="compositionally biased region" description="Gly residues" evidence="11">
    <location>
        <begin position="414"/>
        <end position="425"/>
    </location>
</feature>
<dbReference type="FunFam" id="1.10.10.60:FF:000054">
    <property type="entry name" value="One cut domain family member"/>
    <property type="match status" value="1"/>
</dbReference>
<evidence type="ECO:0000259" key="12">
    <source>
        <dbReference type="PROSITE" id="PS50071"/>
    </source>
</evidence>
<feature type="domain" description="Homeobox" evidence="12">
    <location>
        <begin position="732"/>
        <end position="792"/>
    </location>
</feature>
<evidence type="ECO:0000256" key="3">
    <source>
        <dbReference type="ARBA" id="ARBA00023015"/>
    </source>
</evidence>
<feature type="region of interest" description="Disordered" evidence="11">
    <location>
        <begin position="71"/>
        <end position="219"/>
    </location>
</feature>
<keyword evidence="3 10" id="KW-0805">Transcription regulation</keyword>
<dbReference type="Pfam" id="PF00046">
    <property type="entry name" value="Homeodomain"/>
    <property type="match status" value="1"/>
</dbReference>
<dbReference type="PANTHER" id="PTHR14057">
    <property type="entry name" value="TRANSCRIPTION FACTOR ONECUT"/>
    <property type="match status" value="1"/>
</dbReference>
<reference evidence="14" key="1">
    <citation type="submission" date="2022-02" db="EMBL/GenBank/DDBJ databases">
        <authorList>
            <person name="King R."/>
        </authorList>
    </citation>
    <scope>NUCLEOTIDE SEQUENCE</scope>
</reference>
<evidence type="ECO:0000256" key="7">
    <source>
        <dbReference type="ARBA" id="ARBA00023242"/>
    </source>
</evidence>
<evidence type="ECO:0000256" key="9">
    <source>
        <dbReference type="RuleBase" id="RU000682"/>
    </source>
</evidence>
<dbReference type="InterPro" id="IPR009057">
    <property type="entry name" value="Homeodomain-like_sf"/>
</dbReference>
<reference evidence="14" key="2">
    <citation type="submission" date="2022-10" db="EMBL/GenBank/DDBJ databases">
        <authorList>
            <consortium name="ENA_rothamsted_submissions"/>
            <consortium name="culmorum"/>
            <person name="King R."/>
        </authorList>
    </citation>
    <scope>NUCLEOTIDE SEQUENCE</scope>
</reference>
<keyword evidence="4 8" id="KW-0238">DNA-binding</keyword>
<feature type="region of interest" description="Disordered" evidence="11">
    <location>
        <begin position="259"/>
        <end position="328"/>
    </location>
</feature>
<keyword evidence="15" id="KW-1185">Reference proteome</keyword>
<evidence type="ECO:0000256" key="1">
    <source>
        <dbReference type="ARBA" id="ARBA00004123"/>
    </source>
</evidence>
<dbReference type="Pfam" id="PF02376">
    <property type="entry name" value="CUT"/>
    <property type="match status" value="1"/>
</dbReference>
<dbReference type="InterPro" id="IPR001356">
    <property type="entry name" value="HD"/>
</dbReference>
<gene>
    <name evidence="14" type="ORF">APHIGO_LOCUS7919</name>
</gene>
<dbReference type="FunFam" id="1.10.260.40:FF:000005">
    <property type="entry name" value="One cut domain family member"/>
    <property type="match status" value="1"/>
</dbReference>
<feature type="domain" description="CUT" evidence="13">
    <location>
        <begin position="585"/>
        <end position="671"/>
    </location>
</feature>
<dbReference type="AlphaFoldDB" id="A0A9P0NIS2"/>
<name>A0A9P0NIS2_APHGO</name>
<evidence type="ECO:0000256" key="10">
    <source>
        <dbReference type="RuleBase" id="RU361129"/>
    </source>
</evidence>
<evidence type="ECO:0000256" key="4">
    <source>
        <dbReference type="ARBA" id="ARBA00023125"/>
    </source>
</evidence>
<feature type="compositionally biased region" description="Low complexity" evidence="11">
    <location>
        <begin position="279"/>
        <end position="301"/>
    </location>
</feature>
<sequence length="829" mass="91421">MENVHNMAPESPLNEVVVESIDSPQDVRAHVDAGRQSACPVAEPPPTRELCITRVPRSQPASRIVCHARCSRPVQHDEDSDDDLDDDDLDEENDDDHNDHNEHNEHNNHHHQQQQQQQHHHHHQQQQQQNNRGHQHQQQHHQNQQHHQAHHHQQHHQNQHHPHQQQQQHHHQNADRSPIESNGGGSRRGVGGTVVVRGGCGGGGGGGGGSGGVIVEDGKPPESTITVIVHHPDEDRANRSSRLNPRHSVSVAGMIESQDYHRGAGSGTGNNSVLQLHHQQQQQQQQQQQPQQQQQQQQQQPEPTYQTLTSVNGRMSPPGYSPNSSYATLTPLQPLPPISTMSDKFVYGHSNNVSGSFTVMQNNIGGMGMVVNSPYTYDKMGMHSPNHYSPTHMHHMPPQQGSPISPQSASYSQNGGGGGGGGGGICNSPQKSMSSPNSCYDSPYTQIGPGGGGRSGNPMHSPDLSQNSGSLHSPPMSSYGGTTTLSNVNGLTTITPHPGRGGGVVVSPRHSPSLVIHPIIQPQEVVVTTSSPSPPDHSQRMQMMHQQQQQLQQQQQQQTTLIKTQSITTTTTVLVQNASSASGSNGSGSDMEEINTKELAQRISAELKRYSIPQAIFAQRVLCRSQGTLSDLLRNPKPWSKLKSGRETFRRMWKWLQEPEFQRMSALRLADDSSSNLGQDLEGMLLAENGLQNVATPNVGNYINNMVAQIPQQNPPCKRKEESQPIVPDHSTAPKKPRLVFTDLQRRTLQAIFKETKRPSKEMQVTIARQLGLEPTTVGNFFMNARRRSMDKWKDEDPKVMAASNHHQDDIVVSMQTGTHMGNHQSEVL</sequence>
<proteinExistence type="inferred from homology"/>
<feature type="compositionally biased region" description="Polar residues" evidence="11">
    <location>
        <begin position="302"/>
        <end position="313"/>
    </location>
</feature>
<dbReference type="EMBL" id="OU899036">
    <property type="protein sequence ID" value="CAH1731141.1"/>
    <property type="molecule type" value="Genomic_DNA"/>
</dbReference>
<keyword evidence="5 8" id="KW-0371">Homeobox</keyword>
<evidence type="ECO:0000259" key="13">
    <source>
        <dbReference type="PROSITE" id="PS51042"/>
    </source>
</evidence>
<evidence type="ECO:0000313" key="15">
    <source>
        <dbReference type="Proteomes" id="UP001154329"/>
    </source>
</evidence>
<feature type="compositionally biased region" description="Basic residues" evidence="11">
    <location>
        <begin position="133"/>
        <end position="171"/>
    </location>
</feature>
<keyword evidence="7 8" id="KW-0539">Nucleus</keyword>
<dbReference type="PROSITE" id="PS50071">
    <property type="entry name" value="HOMEOBOX_2"/>
    <property type="match status" value="1"/>
</dbReference>
<dbReference type="GO" id="GO:0000978">
    <property type="term" value="F:RNA polymerase II cis-regulatory region sequence-specific DNA binding"/>
    <property type="evidence" value="ECO:0007669"/>
    <property type="project" value="TreeGrafter"/>
</dbReference>
<dbReference type="InterPro" id="IPR010982">
    <property type="entry name" value="Lambda_DNA-bd_dom_sf"/>
</dbReference>
<feature type="compositionally biased region" description="Polar residues" evidence="11">
    <location>
        <begin position="427"/>
        <end position="445"/>
    </location>
</feature>
<dbReference type="SMART" id="SM00389">
    <property type="entry name" value="HOX"/>
    <property type="match status" value="1"/>
</dbReference>
<dbReference type="PROSITE" id="PS51042">
    <property type="entry name" value="CUT"/>
    <property type="match status" value="1"/>
</dbReference>
<feature type="compositionally biased region" description="Polar residues" evidence="11">
    <location>
        <begin position="269"/>
        <end position="278"/>
    </location>
</feature>
<feature type="DNA-binding region" description="Homeobox" evidence="8">
    <location>
        <begin position="734"/>
        <end position="793"/>
    </location>
</feature>
<evidence type="ECO:0000313" key="14">
    <source>
        <dbReference type="EMBL" id="CAH1731141.1"/>
    </source>
</evidence>
<protein>
    <recommendedName>
        <fullName evidence="10">One cut domain family member</fullName>
    </recommendedName>
</protein>
<dbReference type="SUPFAM" id="SSF47413">
    <property type="entry name" value="lambda repressor-like DNA-binding domains"/>
    <property type="match status" value="1"/>
</dbReference>
<dbReference type="PANTHER" id="PTHR14057:SF47">
    <property type="entry name" value="HOMEOBOX PROTEIN ONECUT"/>
    <property type="match status" value="1"/>
</dbReference>
<feature type="compositionally biased region" description="Basic residues" evidence="11">
    <location>
        <begin position="108"/>
        <end position="124"/>
    </location>
</feature>
<feature type="region of interest" description="Disordered" evidence="11">
    <location>
        <begin position="713"/>
        <end position="734"/>
    </location>
</feature>
<feature type="compositionally biased region" description="Acidic residues" evidence="11">
    <location>
        <begin position="78"/>
        <end position="96"/>
    </location>
</feature>
<evidence type="ECO:0000256" key="8">
    <source>
        <dbReference type="PROSITE-ProRule" id="PRU00108"/>
    </source>
</evidence>
<evidence type="ECO:0000256" key="5">
    <source>
        <dbReference type="ARBA" id="ARBA00023155"/>
    </source>
</evidence>
<feature type="compositionally biased region" description="Gly residues" evidence="11">
    <location>
        <begin position="182"/>
        <end position="212"/>
    </location>
</feature>
<dbReference type="SUPFAM" id="SSF46689">
    <property type="entry name" value="Homeodomain-like"/>
    <property type="match status" value="1"/>
</dbReference>
<accession>A0A9P0NIS2</accession>
<feature type="compositionally biased region" description="Basic and acidic residues" evidence="11">
    <location>
        <begin position="97"/>
        <end position="107"/>
    </location>
</feature>
<feature type="compositionally biased region" description="Low complexity" evidence="11">
    <location>
        <begin position="397"/>
        <end position="410"/>
    </location>
</feature>